<accession>A0A0D0BSR6</accession>
<dbReference type="InterPro" id="IPR027417">
    <property type="entry name" value="P-loop_NTPase"/>
</dbReference>
<organism evidence="3 4">
    <name type="scientific">Collybiopsis luxurians FD-317 M1</name>
    <dbReference type="NCBI Taxonomy" id="944289"/>
    <lineage>
        <taxon>Eukaryota</taxon>
        <taxon>Fungi</taxon>
        <taxon>Dikarya</taxon>
        <taxon>Basidiomycota</taxon>
        <taxon>Agaricomycotina</taxon>
        <taxon>Agaricomycetes</taxon>
        <taxon>Agaricomycetidae</taxon>
        <taxon>Agaricales</taxon>
        <taxon>Marasmiineae</taxon>
        <taxon>Omphalotaceae</taxon>
        <taxon>Collybiopsis</taxon>
        <taxon>Collybiopsis luxurians</taxon>
    </lineage>
</organism>
<dbReference type="SUPFAM" id="SSF52540">
    <property type="entry name" value="P-loop containing nucleoside triphosphate hydrolases"/>
    <property type="match status" value="1"/>
</dbReference>
<feature type="non-terminal residue" evidence="3">
    <location>
        <position position="1"/>
    </location>
</feature>
<dbReference type="HOGENOM" id="CLU_000288_6_8_1"/>
<dbReference type="AlphaFoldDB" id="A0A0D0BSR6"/>
<dbReference type="EMBL" id="KN834785">
    <property type="protein sequence ID" value="KIK58406.1"/>
    <property type="molecule type" value="Genomic_DNA"/>
</dbReference>
<evidence type="ECO:0000313" key="3">
    <source>
        <dbReference type="EMBL" id="KIK58406.1"/>
    </source>
</evidence>
<feature type="domain" description="Nephrocystin 3-like N-terminal" evidence="2">
    <location>
        <begin position="74"/>
        <end position="167"/>
    </location>
</feature>
<dbReference type="InterPro" id="IPR056884">
    <property type="entry name" value="NPHP3-like_N"/>
</dbReference>
<reference evidence="3 4" key="1">
    <citation type="submission" date="2014-04" db="EMBL/GenBank/DDBJ databases">
        <title>Evolutionary Origins and Diversification of the Mycorrhizal Mutualists.</title>
        <authorList>
            <consortium name="DOE Joint Genome Institute"/>
            <consortium name="Mycorrhizal Genomics Consortium"/>
            <person name="Kohler A."/>
            <person name="Kuo A."/>
            <person name="Nagy L.G."/>
            <person name="Floudas D."/>
            <person name="Copeland A."/>
            <person name="Barry K.W."/>
            <person name="Cichocki N."/>
            <person name="Veneault-Fourrey C."/>
            <person name="LaButti K."/>
            <person name="Lindquist E.A."/>
            <person name="Lipzen A."/>
            <person name="Lundell T."/>
            <person name="Morin E."/>
            <person name="Murat C."/>
            <person name="Riley R."/>
            <person name="Ohm R."/>
            <person name="Sun H."/>
            <person name="Tunlid A."/>
            <person name="Henrissat B."/>
            <person name="Grigoriev I.V."/>
            <person name="Hibbett D.S."/>
            <person name="Martin F."/>
        </authorList>
    </citation>
    <scope>NUCLEOTIDE SEQUENCE [LARGE SCALE GENOMIC DNA]</scope>
    <source>
        <strain evidence="3 4">FD-317 M1</strain>
    </source>
</reference>
<evidence type="ECO:0000256" key="1">
    <source>
        <dbReference type="ARBA" id="ARBA00022737"/>
    </source>
</evidence>
<dbReference type="OrthoDB" id="5106486at2759"/>
<name>A0A0D0BSR6_9AGAR</name>
<dbReference type="Pfam" id="PF24883">
    <property type="entry name" value="NPHP3_N"/>
    <property type="match status" value="1"/>
</dbReference>
<proteinExistence type="predicted"/>
<dbReference type="Gene3D" id="3.40.50.300">
    <property type="entry name" value="P-loop containing nucleotide triphosphate hydrolases"/>
    <property type="match status" value="1"/>
</dbReference>
<evidence type="ECO:0000313" key="4">
    <source>
        <dbReference type="Proteomes" id="UP000053593"/>
    </source>
</evidence>
<protein>
    <recommendedName>
        <fullName evidence="2">Nephrocystin 3-like N-terminal domain-containing protein</fullName>
    </recommendedName>
</protein>
<keyword evidence="1" id="KW-0677">Repeat</keyword>
<keyword evidence="4" id="KW-1185">Reference proteome</keyword>
<sequence length="174" mass="19126">SMFKGSRNFAISGGTFNNAYRDVNIYEEGLSILQRCASTSASYNAEARYPPPRCHPETRKAVLHDLECWANSTAGSDNSKILWLYGPAGAGKSAIAQTFAQTCAKNENLIGSFFFWRSDSSRNNPERLFATLALQMAVVVPQLRAIINAAIAHNPLAPKLSIEDQCDSLIIQPW</sequence>
<feature type="non-terminal residue" evidence="3">
    <location>
        <position position="174"/>
    </location>
</feature>
<dbReference type="Proteomes" id="UP000053593">
    <property type="component" value="Unassembled WGS sequence"/>
</dbReference>
<gene>
    <name evidence="3" type="ORF">GYMLUDRAFT_110924</name>
</gene>
<evidence type="ECO:0000259" key="2">
    <source>
        <dbReference type="Pfam" id="PF24883"/>
    </source>
</evidence>